<dbReference type="GO" id="GO:0009401">
    <property type="term" value="P:phosphoenolpyruvate-dependent sugar phosphotransferase system"/>
    <property type="evidence" value="ECO:0007669"/>
    <property type="project" value="UniProtKB-KW"/>
</dbReference>
<evidence type="ECO:0000256" key="1">
    <source>
        <dbReference type="ARBA" id="ARBA00004496"/>
    </source>
</evidence>
<dbReference type="PANTHER" id="PTHR36203:SF1">
    <property type="entry name" value="ASCORBATE-SPECIFIC PTS SYSTEM EIIA COMPONENT"/>
    <property type="match status" value="1"/>
</dbReference>
<keyword evidence="5" id="KW-0808">Transferase</keyword>
<evidence type="ECO:0000256" key="5">
    <source>
        <dbReference type="ARBA" id="ARBA00022679"/>
    </source>
</evidence>
<dbReference type="AlphaFoldDB" id="A0A7D4PQC7"/>
<reference evidence="12 13" key="1">
    <citation type="submission" date="2020-05" db="EMBL/GenBank/DDBJ databases">
        <title>Aquirufa sp. strain 15G-AUS-rot a new Aquirufa species.</title>
        <authorList>
            <person name="Pitt A."/>
            <person name="Hahn M.W."/>
        </authorList>
    </citation>
    <scope>NUCLEOTIDE SEQUENCE [LARGE SCALE GENOMIC DNA]</scope>
    <source>
        <strain evidence="12 13">15G-AUS-rot</strain>
    </source>
</reference>
<protein>
    <recommendedName>
        <fullName evidence="9">Ascorbate-specific PTS system EIIA component</fullName>
    </recommendedName>
    <alternativeName>
        <fullName evidence="10">Ascorbate-specific phosphotransferase enzyme IIA component</fullName>
    </alternativeName>
</protein>
<sequence length="145" mass="15401">MLAEAFGPNSISVQADALSWEQAIAQTIHLLEQAGQVKASYLDEVLEANAKHGPYFVIAPHIAIAHAAPSSSVIATGFSLLKLQSGTQSGSANDPVRLLFGFCAKDPSSHLELLSEFAAVMSRGEMVNLLLNASNSVELRKLLLD</sequence>
<evidence type="ECO:0000313" key="13">
    <source>
        <dbReference type="Proteomes" id="UP000501003"/>
    </source>
</evidence>
<feature type="domain" description="PTS EIIA type-2" evidence="11">
    <location>
        <begin position="4"/>
        <end position="145"/>
    </location>
</feature>
<evidence type="ECO:0000256" key="6">
    <source>
        <dbReference type="ARBA" id="ARBA00022683"/>
    </source>
</evidence>
<dbReference type="EMBL" id="CP054056">
    <property type="protein sequence ID" value="QKJ24861.1"/>
    <property type="molecule type" value="Genomic_DNA"/>
</dbReference>
<evidence type="ECO:0000259" key="11">
    <source>
        <dbReference type="PROSITE" id="PS51094"/>
    </source>
</evidence>
<evidence type="ECO:0000256" key="3">
    <source>
        <dbReference type="ARBA" id="ARBA00022490"/>
    </source>
</evidence>
<comment type="function">
    <text evidence="8">The phosphoenolpyruvate-dependent sugar phosphotransferase system (sugar PTS), a major carbohydrate active transport system, catalyzes the phosphorylation of incoming sugar substrates concomitantly with their translocation across the cell membrane. The enzyme II UlaABC PTS system is involved in ascorbate transport.</text>
</comment>
<evidence type="ECO:0000256" key="10">
    <source>
        <dbReference type="ARBA" id="ARBA00042072"/>
    </source>
</evidence>
<keyword evidence="2" id="KW-0813">Transport</keyword>
<organism evidence="12 13">
    <name type="scientific">Aquiluna borgnonia</name>
    <dbReference type="NCBI Taxonomy" id="2499157"/>
    <lineage>
        <taxon>Bacteria</taxon>
        <taxon>Bacillati</taxon>
        <taxon>Actinomycetota</taxon>
        <taxon>Actinomycetes</taxon>
        <taxon>Micrococcales</taxon>
        <taxon>Microbacteriaceae</taxon>
        <taxon>Luna cluster</taxon>
        <taxon>Luna-1 subcluster</taxon>
        <taxon>Aquiluna</taxon>
    </lineage>
</organism>
<dbReference type="SUPFAM" id="SSF55804">
    <property type="entry name" value="Phoshotransferase/anion transport protein"/>
    <property type="match status" value="1"/>
</dbReference>
<evidence type="ECO:0000256" key="8">
    <source>
        <dbReference type="ARBA" id="ARBA00037387"/>
    </source>
</evidence>
<dbReference type="Pfam" id="PF00359">
    <property type="entry name" value="PTS_EIIA_2"/>
    <property type="match status" value="1"/>
</dbReference>
<keyword evidence="3" id="KW-0963">Cytoplasm</keyword>
<keyword evidence="4" id="KW-0597">Phosphoprotein</keyword>
<keyword evidence="12" id="KW-0762">Sugar transport</keyword>
<proteinExistence type="predicted"/>
<dbReference type="PROSITE" id="PS51094">
    <property type="entry name" value="PTS_EIIA_TYPE_2"/>
    <property type="match status" value="1"/>
</dbReference>
<evidence type="ECO:0000256" key="7">
    <source>
        <dbReference type="ARBA" id="ARBA00022777"/>
    </source>
</evidence>
<keyword evidence="6" id="KW-0598">Phosphotransferase system</keyword>
<name>A0A7D4PQC7_9MICO</name>
<dbReference type="InterPro" id="IPR002178">
    <property type="entry name" value="PTS_EIIA_type-2_dom"/>
</dbReference>
<evidence type="ECO:0000256" key="2">
    <source>
        <dbReference type="ARBA" id="ARBA00022448"/>
    </source>
</evidence>
<dbReference type="PANTHER" id="PTHR36203">
    <property type="entry name" value="ASCORBATE-SPECIFIC PTS SYSTEM EIIA COMPONENT"/>
    <property type="match status" value="1"/>
</dbReference>
<dbReference type="InterPro" id="IPR051351">
    <property type="entry name" value="Ascorbate-PTS_EIIA_comp"/>
</dbReference>
<dbReference type="RefSeq" id="WP_173493158.1">
    <property type="nucleotide sequence ID" value="NZ_CP054056.1"/>
</dbReference>
<dbReference type="InterPro" id="IPR016152">
    <property type="entry name" value="PTrfase/Anion_transptr"/>
</dbReference>
<dbReference type="Proteomes" id="UP000501003">
    <property type="component" value="Chromosome"/>
</dbReference>
<gene>
    <name evidence="12" type="ORF">HRU87_01240</name>
</gene>
<evidence type="ECO:0000313" key="12">
    <source>
        <dbReference type="EMBL" id="QKJ24861.1"/>
    </source>
</evidence>
<dbReference type="GO" id="GO:0016301">
    <property type="term" value="F:kinase activity"/>
    <property type="evidence" value="ECO:0007669"/>
    <property type="project" value="UniProtKB-KW"/>
</dbReference>
<keyword evidence="7" id="KW-0418">Kinase</keyword>
<evidence type="ECO:0000256" key="9">
    <source>
        <dbReference type="ARBA" id="ARBA00041175"/>
    </source>
</evidence>
<accession>A0A7D4PQC7</accession>
<dbReference type="Gene3D" id="3.40.930.10">
    <property type="entry name" value="Mannitol-specific EII, Chain A"/>
    <property type="match status" value="1"/>
</dbReference>
<dbReference type="GO" id="GO:0005737">
    <property type="term" value="C:cytoplasm"/>
    <property type="evidence" value="ECO:0007669"/>
    <property type="project" value="UniProtKB-SubCell"/>
</dbReference>
<dbReference type="KEGG" id="aqg:HRU87_01240"/>
<keyword evidence="13" id="KW-1185">Reference proteome</keyword>
<evidence type="ECO:0000256" key="4">
    <source>
        <dbReference type="ARBA" id="ARBA00022553"/>
    </source>
</evidence>
<comment type="subcellular location">
    <subcellularLocation>
        <location evidence="1">Cytoplasm</location>
    </subcellularLocation>
</comment>